<dbReference type="AlphaFoldDB" id="A0A9Q3GFW9"/>
<name>A0A9Q3GFW9_9BASI</name>
<reference evidence="1" key="1">
    <citation type="submission" date="2021-03" db="EMBL/GenBank/DDBJ databases">
        <title>Draft genome sequence of rust myrtle Austropuccinia psidii MF-1, a brazilian biotype.</title>
        <authorList>
            <person name="Quecine M.C."/>
            <person name="Pachon D.M.R."/>
            <person name="Bonatelli M.L."/>
            <person name="Correr F.H."/>
            <person name="Franceschini L.M."/>
            <person name="Leite T.F."/>
            <person name="Margarido G.R.A."/>
            <person name="Almeida C.A."/>
            <person name="Ferrarezi J.A."/>
            <person name="Labate C.A."/>
        </authorList>
    </citation>
    <scope>NUCLEOTIDE SEQUENCE</scope>
    <source>
        <strain evidence="1">MF-1</strain>
    </source>
</reference>
<protein>
    <submittedName>
        <fullName evidence="1">Uncharacterized protein</fullName>
    </submittedName>
</protein>
<evidence type="ECO:0000313" key="1">
    <source>
        <dbReference type="EMBL" id="MBW0464847.1"/>
    </source>
</evidence>
<accession>A0A9Q3GFW9</accession>
<gene>
    <name evidence="1" type="ORF">O181_004562</name>
</gene>
<evidence type="ECO:0000313" key="2">
    <source>
        <dbReference type="Proteomes" id="UP000765509"/>
    </source>
</evidence>
<organism evidence="1 2">
    <name type="scientific">Austropuccinia psidii MF-1</name>
    <dbReference type="NCBI Taxonomy" id="1389203"/>
    <lineage>
        <taxon>Eukaryota</taxon>
        <taxon>Fungi</taxon>
        <taxon>Dikarya</taxon>
        <taxon>Basidiomycota</taxon>
        <taxon>Pucciniomycotina</taxon>
        <taxon>Pucciniomycetes</taxon>
        <taxon>Pucciniales</taxon>
        <taxon>Sphaerophragmiaceae</taxon>
        <taxon>Austropuccinia</taxon>
    </lineage>
</organism>
<comment type="caution">
    <text evidence="1">The sequence shown here is derived from an EMBL/GenBank/DDBJ whole genome shotgun (WGS) entry which is preliminary data.</text>
</comment>
<dbReference type="EMBL" id="AVOT02000897">
    <property type="protein sequence ID" value="MBW0464847.1"/>
    <property type="molecule type" value="Genomic_DNA"/>
</dbReference>
<dbReference type="Proteomes" id="UP000765509">
    <property type="component" value="Unassembled WGS sequence"/>
</dbReference>
<proteinExistence type="predicted"/>
<keyword evidence="2" id="KW-1185">Reference proteome</keyword>
<sequence length="98" mass="11181">MEPLHIPDNTFWKRLQGVIQDLSRFSGNQEFLNLSDALGNIDPHLGMEFIMIHTIFPGLHDGTSVTQILPDKKNPKSKESQSHDEFKSYHWGIGVVHD</sequence>